<dbReference type="GO" id="GO:0005524">
    <property type="term" value="F:ATP binding"/>
    <property type="evidence" value="ECO:0007669"/>
    <property type="project" value="UniProtKB-UniRule"/>
</dbReference>
<dbReference type="GO" id="GO:0008353">
    <property type="term" value="F:RNA polymerase II CTD heptapeptide repeat kinase activity"/>
    <property type="evidence" value="ECO:0007669"/>
    <property type="project" value="UniProtKB-EC"/>
</dbReference>
<proteinExistence type="inferred from homology"/>
<dbReference type="EMBL" id="NAJM01000029">
    <property type="protein sequence ID" value="RVX69521.1"/>
    <property type="molecule type" value="Genomic_DNA"/>
</dbReference>
<comment type="similarity">
    <text evidence="2">Belongs to the protein kinase superfamily. CMGC Ser/Thr protein kinase family. CDC2/CDKX subfamily.</text>
</comment>
<evidence type="ECO:0000256" key="6">
    <source>
        <dbReference type="ARBA" id="ARBA00022679"/>
    </source>
</evidence>
<name>A0A438N1B2_EXOME</name>
<keyword evidence="7 17" id="KW-0547">Nucleotide-binding</keyword>
<evidence type="ECO:0000256" key="17">
    <source>
        <dbReference type="PROSITE-ProRule" id="PRU10141"/>
    </source>
</evidence>
<keyword evidence="8" id="KW-0418">Kinase</keyword>
<protein>
    <recommendedName>
        <fullName evidence="11">Serine/threonine-protein kinase BUR1</fullName>
        <ecNumber evidence="4">2.7.11.22</ecNumber>
        <ecNumber evidence="3">2.7.11.23</ecNumber>
    </recommendedName>
    <alternativeName>
        <fullName evidence="16">Serine/threonine-protein kinase bur1</fullName>
    </alternativeName>
</protein>
<dbReference type="SUPFAM" id="SSF56112">
    <property type="entry name" value="Protein kinase-like (PK-like)"/>
    <property type="match status" value="1"/>
</dbReference>
<dbReference type="VEuPathDB" id="FungiDB:PV10_05522"/>
<evidence type="ECO:0000259" key="19">
    <source>
        <dbReference type="PROSITE" id="PS50011"/>
    </source>
</evidence>
<dbReference type="FunFam" id="1.10.510.10:FF:000562">
    <property type="entry name" value="Serine/threonine-protein kinase bur1"/>
    <property type="match status" value="1"/>
</dbReference>
<evidence type="ECO:0000256" key="10">
    <source>
        <dbReference type="ARBA" id="ARBA00023242"/>
    </source>
</evidence>
<comment type="catalytic activity">
    <reaction evidence="12">
        <text>L-threonyl-[protein] + ATP = O-phospho-L-threonyl-[protein] + ADP + H(+)</text>
        <dbReference type="Rhea" id="RHEA:46608"/>
        <dbReference type="Rhea" id="RHEA-COMP:11060"/>
        <dbReference type="Rhea" id="RHEA-COMP:11605"/>
        <dbReference type="ChEBI" id="CHEBI:15378"/>
        <dbReference type="ChEBI" id="CHEBI:30013"/>
        <dbReference type="ChEBI" id="CHEBI:30616"/>
        <dbReference type="ChEBI" id="CHEBI:61977"/>
        <dbReference type="ChEBI" id="CHEBI:456216"/>
        <dbReference type="EC" id="2.7.11.22"/>
    </reaction>
</comment>
<dbReference type="PROSITE" id="PS00108">
    <property type="entry name" value="PROTEIN_KINASE_ST"/>
    <property type="match status" value="1"/>
</dbReference>
<evidence type="ECO:0000256" key="11">
    <source>
        <dbReference type="ARBA" id="ARBA00041018"/>
    </source>
</evidence>
<feature type="compositionally biased region" description="Basic and acidic residues" evidence="18">
    <location>
        <begin position="10"/>
        <end position="20"/>
    </location>
</feature>
<keyword evidence="5" id="KW-0723">Serine/threonine-protein kinase</keyword>
<dbReference type="InterPro" id="IPR017441">
    <property type="entry name" value="Protein_kinase_ATP_BS"/>
</dbReference>
<evidence type="ECO:0000256" key="15">
    <source>
        <dbReference type="ARBA" id="ARBA00059633"/>
    </source>
</evidence>
<evidence type="ECO:0000256" key="9">
    <source>
        <dbReference type="ARBA" id="ARBA00022840"/>
    </source>
</evidence>
<dbReference type="CDD" id="cd07866">
    <property type="entry name" value="STKc_BUR1"/>
    <property type="match status" value="1"/>
</dbReference>
<evidence type="ECO:0000256" key="16">
    <source>
        <dbReference type="ARBA" id="ARBA00073250"/>
    </source>
</evidence>
<feature type="compositionally biased region" description="Pro residues" evidence="18">
    <location>
        <begin position="387"/>
        <end position="400"/>
    </location>
</feature>
<feature type="compositionally biased region" description="Basic and acidic residues" evidence="18">
    <location>
        <begin position="471"/>
        <end position="482"/>
    </location>
</feature>
<dbReference type="GO" id="GO:0004693">
    <property type="term" value="F:cyclin-dependent protein serine/threonine kinase activity"/>
    <property type="evidence" value="ECO:0007669"/>
    <property type="project" value="UniProtKB-EC"/>
</dbReference>
<dbReference type="EC" id="2.7.11.22" evidence="4"/>
<dbReference type="FunFam" id="3.30.200.20:FF:000514">
    <property type="entry name" value="Serine/threonine-protein kinase BUR1"/>
    <property type="match status" value="1"/>
</dbReference>
<comment type="caution">
    <text evidence="20">The sequence shown here is derived from an EMBL/GenBank/DDBJ whole genome shotgun (WGS) entry which is preliminary data.</text>
</comment>
<dbReference type="InterPro" id="IPR011009">
    <property type="entry name" value="Kinase-like_dom_sf"/>
</dbReference>
<dbReference type="SMART" id="SM00220">
    <property type="entry name" value="S_TKc"/>
    <property type="match status" value="1"/>
</dbReference>
<gene>
    <name evidence="20" type="ORF">B0A52_06585</name>
</gene>
<evidence type="ECO:0000256" key="8">
    <source>
        <dbReference type="ARBA" id="ARBA00022777"/>
    </source>
</evidence>
<feature type="compositionally biased region" description="Basic and acidic residues" evidence="18">
    <location>
        <begin position="443"/>
        <end position="458"/>
    </location>
</feature>
<keyword evidence="6" id="KW-0808">Transferase</keyword>
<dbReference type="GO" id="GO:0005634">
    <property type="term" value="C:nucleus"/>
    <property type="evidence" value="ECO:0007669"/>
    <property type="project" value="UniProtKB-SubCell"/>
</dbReference>
<evidence type="ECO:0000313" key="20">
    <source>
        <dbReference type="EMBL" id="RVX69521.1"/>
    </source>
</evidence>
<comment type="catalytic activity">
    <reaction evidence="13">
        <text>L-seryl-[protein] + ATP = O-phospho-L-seryl-[protein] + ADP + H(+)</text>
        <dbReference type="Rhea" id="RHEA:17989"/>
        <dbReference type="Rhea" id="RHEA-COMP:9863"/>
        <dbReference type="Rhea" id="RHEA-COMP:11604"/>
        <dbReference type="ChEBI" id="CHEBI:15378"/>
        <dbReference type="ChEBI" id="CHEBI:29999"/>
        <dbReference type="ChEBI" id="CHEBI:30616"/>
        <dbReference type="ChEBI" id="CHEBI:83421"/>
        <dbReference type="ChEBI" id="CHEBI:456216"/>
        <dbReference type="EC" id="2.7.11.22"/>
    </reaction>
</comment>
<dbReference type="Gene3D" id="1.10.510.10">
    <property type="entry name" value="Transferase(Phosphotransferase) domain 1"/>
    <property type="match status" value="1"/>
</dbReference>
<dbReference type="Proteomes" id="UP000288859">
    <property type="component" value="Unassembled WGS sequence"/>
</dbReference>
<dbReference type="EC" id="2.7.11.23" evidence="3"/>
<dbReference type="InterPro" id="IPR008271">
    <property type="entry name" value="Ser/Thr_kinase_AS"/>
</dbReference>
<feature type="compositionally biased region" description="Basic and acidic residues" evidence="18">
    <location>
        <begin position="563"/>
        <end position="600"/>
    </location>
</feature>
<evidence type="ECO:0000256" key="18">
    <source>
        <dbReference type="SAM" id="MobiDB-lite"/>
    </source>
</evidence>
<evidence type="ECO:0000256" key="7">
    <source>
        <dbReference type="ARBA" id="ARBA00022741"/>
    </source>
</evidence>
<dbReference type="InterPro" id="IPR050108">
    <property type="entry name" value="CDK"/>
</dbReference>
<feature type="binding site" evidence="17">
    <location>
        <position position="60"/>
    </location>
    <ligand>
        <name>ATP</name>
        <dbReference type="ChEBI" id="CHEBI:30616"/>
    </ligand>
</feature>
<dbReference type="PANTHER" id="PTHR24056">
    <property type="entry name" value="CELL DIVISION PROTEIN KINASE"/>
    <property type="match status" value="1"/>
</dbReference>
<feature type="region of interest" description="Disordered" evidence="18">
    <location>
        <begin position="355"/>
        <end position="605"/>
    </location>
</feature>
<feature type="region of interest" description="Disordered" evidence="18">
    <location>
        <begin position="1"/>
        <end position="21"/>
    </location>
</feature>
<evidence type="ECO:0000256" key="14">
    <source>
        <dbReference type="ARBA" id="ARBA00049280"/>
    </source>
</evidence>
<evidence type="ECO:0000256" key="1">
    <source>
        <dbReference type="ARBA" id="ARBA00004123"/>
    </source>
</evidence>
<keyword evidence="10" id="KW-0539">Nucleus</keyword>
<comment type="function">
    <text evidence="15">Serine/threonine-protein kinase involved in transcription regulation. Phosphorylates the UBC2/RAD6 ubiquitin-conjugating enzyme (E2), leading to monoubiquitination of histone H2B and the silencing of telomeric-associated genes. Also required for histone H3 methylation. Necessary for the recovery from pheromone-induced growth arrest in the cell cycle G1 phase.</text>
</comment>
<dbReference type="PROSITE" id="PS50011">
    <property type="entry name" value="PROTEIN_KINASE_DOM"/>
    <property type="match status" value="1"/>
</dbReference>
<dbReference type="Pfam" id="PF00069">
    <property type="entry name" value="Pkinase"/>
    <property type="match status" value="1"/>
</dbReference>
<organism evidence="20 21">
    <name type="scientific">Exophiala mesophila</name>
    <name type="common">Black yeast-like fungus</name>
    <dbReference type="NCBI Taxonomy" id="212818"/>
    <lineage>
        <taxon>Eukaryota</taxon>
        <taxon>Fungi</taxon>
        <taxon>Dikarya</taxon>
        <taxon>Ascomycota</taxon>
        <taxon>Pezizomycotina</taxon>
        <taxon>Eurotiomycetes</taxon>
        <taxon>Chaetothyriomycetidae</taxon>
        <taxon>Chaetothyriales</taxon>
        <taxon>Herpotrichiellaceae</taxon>
        <taxon>Exophiala</taxon>
    </lineage>
</organism>
<dbReference type="AlphaFoldDB" id="A0A438N1B2"/>
<dbReference type="PANTHER" id="PTHR24056:SF233">
    <property type="entry name" value="CYCLIN-DEPENDENT KINASE 9"/>
    <property type="match status" value="1"/>
</dbReference>
<dbReference type="PROSITE" id="PS00107">
    <property type="entry name" value="PROTEIN_KINASE_ATP"/>
    <property type="match status" value="1"/>
</dbReference>
<keyword evidence="9 17" id="KW-0067">ATP-binding</keyword>
<sequence>MSNSHQSSKKSLERLDDGRPRFQGCSKITDYEYMGKLGEGTFGEVSKARSKKTGRIVALKKILMHNEKDGFPITALREIKLLKQLHHPNILSLEEMAVERPKNASKKPSMFMVTPYMDHDLSGLLENPQVHFTEPQRKCYMKQLLEGCAYLHESKILHRDMKAANLLINNRGILQIADFGLARPYDDEPPRPGHGGGEATREYTTLVVTRWYRPPELLLQLRKYTTAIDMWGVGCVFGEMFKGKPILAGNSDVNQAHLIFDLVGSPTDESMPGWRSLPGCEGVVEWGHKNPTLRKVFSELSPTAVSLLSELLTLDWRKRINAIDALKHPYFHTEPFPARPGDLPSFEDSHELDRKKFRDQKSKPPPAPAGGSVGIGPEGEWGINGRPLPPYEGGPGPHGPRGPRHSGGGGGRHFNNGHRDRDYGRRPPGSLPQQSGYSADYRSGPRDAPLYEHAHRPPYDQPPRGHGPSHSYDDHHARRPHPDYSLPPRPPMPDEYRYGPGDTLPHRDDARGPPARSRIPGGSGPPALDNRRGNYPPNDRDMYPPSYSDADSNSRIPPPKGRHRDERLPYGDGRPPPDYDEPIRYDDPVPDRGRMREPDPAHPVSGRGILIEIEIEVPTENEIQETGTAIHEIAITTTITQQTEIGDTEEVLEVTMNLQQQQQQQQQQPPAQWNPPVWSLFVPWFGPLPRPGHENQKTT</sequence>
<evidence type="ECO:0000256" key="12">
    <source>
        <dbReference type="ARBA" id="ARBA00047811"/>
    </source>
</evidence>
<evidence type="ECO:0000256" key="3">
    <source>
        <dbReference type="ARBA" id="ARBA00012409"/>
    </source>
</evidence>
<evidence type="ECO:0000256" key="5">
    <source>
        <dbReference type="ARBA" id="ARBA00022527"/>
    </source>
</evidence>
<comment type="catalytic activity">
    <reaction evidence="14">
        <text>[DNA-directed RNA polymerase] + ATP = phospho-[DNA-directed RNA polymerase] + ADP + H(+)</text>
        <dbReference type="Rhea" id="RHEA:10216"/>
        <dbReference type="Rhea" id="RHEA-COMP:11321"/>
        <dbReference type="Rhea" id="RHEA-COMP:11322"/>
        <dbReference type="ChEBI" id="CHEBI:15378"/>
        <dbReference type="ChEBI" id="CHEBI:30616"/>
        <dbReference type="ChEBI" id="CHEBI:43176"/>
        <dbReference type="ChEBI" id="CHEBI:68546"/>
        <dbReference type="ChEBI" id="CHEBI:456216"/>
        <dbReference type="EC" id="2.7.11.23"/>
    </reaction>
</comment>
<accession>A0A438N1B2</accession>
<dbReference type="OrthoDB" id="28397at2759"/>
<comment type="subcellular location">
    <subcellularLocation>
        <location evidence="1">Nucleus</location>
    </subcellularLocation>
</comment>
<dbReference type="InterPro" id="IPR000719">
    <property type="entry name" value="Prot_kinase_dom"/>
</dbReference>
<evidence type="ECO:0000256" key="4">
    <source>
        <dbReference type="ARBA" id="ARBA00012425"/>
    </source>
</evidence>
<evidence type="ECO:0000256" key="13">
    <source>
        <dbReference type="ARBA" id="ARBA00048367"/>
    </source>
</evidence>
<reference evidence="20 21" key="1">
    <citation type="submission" date="2017-03" db="EMBL/GenBank/DDBJ databases">
        <title>Genomes of endolithic fungi from Antarctica.</title>
        <authorList>
            <person name="Coleine C."/>
            <person name="Masonjones S."/>
            <person name="Stajich J.E."/>
        </authorList>
    </citation>
    <scope>NUCLEOTIDE SEQUENCE [LARGE SCALE GENOMIC DNA]</scope>
    <source>
        <strain evidence="20 21">CCFEE 6314</strain>
    </source>
</reference>
<evidence type="ECO:0000313" key="21">
    <source>
        <dbReference type="Proteomes" id="UP000288859"/>
    </source>
</evidence>
<evidence type="ECO:0000256" key="2">
    <source>
        <dbReference type="ARBA" id="ARBA00006485"/>
    </source>
</evidence>
<dbReference type="Gene3D" id="3.30.200.20">
    <property type="entry name" value="Phosphorylase Kinase, domain 1"/>
    <property type="match status" value="1"/>
</dbReference>
<feature type="domain" description="Protein kinase" evidence="19">
    <location>
        <begin position="31"/>
        <end position="331"/>
    </location>
</feature>